<accession>A0A4R8DT42</accession>
<dbReference type="Proteomes" id="UP000294498">
    <property type="component" value="Unassembled WGS sequence"/>
</dbReference>
<dbReference type="InterPro" id="IPR016047">
    <property type="entry name" value="M23ase_b-sheet_dom"/>
</dbReference>
<gene>
    <name evidence="2" type="ORF">EDB95_1342</name>
</gene>
<dbReference type="InterPro" id="IPR050570">
    <property type="entry name" value="Cell_wall_metabolism_enzyme"/>
</dbReference>
<dbReference type="Gene3D" id="2.70.70.10">
    <property type="entry name" value="Glucose Permease (Domain IIA)"/>
    <property type="match status" value="1"/>
</dbReference>
<keyword evidence="3" id="KW-1185">Reference proteome</keyword>
<evidence type="ECO:0000313" key="3">
    <source>
        <dbReference type="Proteomes" id="UP000294498"/>
    </source>
</evidence>
<evidence type="ECO:0000259" key="1">
    <source>
        <dbReference type="Pfam" id="PF01551"/>
    </source>
</evidence>
<dbReference type="GO" id="GO:0004222">
    <property type="term" value="F:metalloendopeptidase activity"/>
    <property type="evidence" value="ECO:0007669"/>
    <property type="project" value="TreeGrafter"/>
</dbReference>
<dbReference type="Pfam" id="PF01551">
    <property type="entry name" value="Peptidase_M23"/>
    <property type="match status" value="1"/>
</dbReference>
<dbReference type="EMBL" id="SODV01000001">
    <property type="protein sequence ID" value="TDX00321.1"/>
    <property type="molecule type" value="Genomic_DNA"/>
</dbReference>
<feature type="domain" description="M23ase beta-sheet core" evidence="1">
    <location>
        <begin position="156"/>
        <end position="243"/>
    </location>
</feature>
<dbReference type="PANTHER" id="PTHR21666:SF270">
    <property type="entry name" value="MUREIN HYDROLASE ACTIVATOR ENVC"/>
    <property type="match status" value="1"/>
</dbReference>
<proteinExistence type="predicted"/>
<dbReference type="OrthoDB" id="9810477at2"/>
<dbReference type="AlphaFoldDB" id="A0A4R8DT42"/>
<evidence type="ECO:0000313" key="2">
    <source>
        <dbReference type="EMBL" id="TDX00321.1"/>
    </source>
</evidence>
<sequence>MRYLLLALPLFLVRDLNAQDLVASCRRMDSLNTAILLQKIPRAAAAARFRQLMGEIAVEAPRAVAAAAGSARPAAAPPAGASRPAAAAPHPAASPAAPIWDFPLRGYTYRAIGGTNGNGYSDKGYRYLDGNAHLAHPAHDIFITDKDQDQMDDRTGKPVDVLAVEDGVVIACCDTWDVHSPLRGGRYIWLYHPKSGLLTYYAHNRMILVAPGGVVRQGQKIAEVGRTGFNAYPHRSPTHLHFSSFRLVDGLPVPFNGYDLLKKAKTI</sequence>
<dbReference type="InterPro" id="IPR011055">
    <property type="entry name" value="Dup_hybrid_motif"/>
</dbReference>
<reference evidence="2 3" key="1">
    <citation type="submission" date="2019-03" db="EMBL/GenBank/DDBJ databases">
        <title>Genomic Encyclopedia of Type Strains, Phase IV (KMG-IV): sequencing the most valuable type-strain genomes for metagenomic binning, comparative biology and taxonomic classification.</title>
        <authorList>
            <person name="Goeker M."/>
        </authorList>
    </citation>
    <scope>NUCLEOTIDE SEQUENCE [LARGE SCALE GENOMIC DNA]</scope>
    <source>
        <strain evidence="2 3">DSM 100059</strain>
    </source>
</reference>
<dbReference type="CDD" id="cd12797">
    <property type="entry name" value="M23_peptidase"/>
    <property type="match status" value="1"/>
</dbReference>
<name>A0A4R8DT42_9BACT</name>
<protein>
    <submittedName>
        <fullName evidence="2">Peptidase M23-like protein</fullName>
    </submittedName>
</protein>
<dbReference type="SUPFAM" id="SSF51261">
    <property type="entry name" value="Duplicated hybrid motif"/>
    <property type="match status" value="1"/>
</dbReference>
<comment type="caution">
    <text evidence="2">The sequence shown here is derived from an EMBL/GenBank/DDBJ whole genome shotgun (WGS) entry which is preliminary data.</text>
</comment>
<dbReference type="RefSeq" id="WP_133991791.1">
    <property type="nucleotide sequence ID" value="NZ_SODV01000001.1"/>
</dbReference>
<dbReference type="PANTHER" id="PTHR21666">
    <property type="entry name" value="PEPTIDASE-RELATED"/>
    <property type="match status" value="1"/>
</dbReference>
<organism evidence="2 3">
    <name type="scientific">Dinghuibacter silviterrae</name>
    <dbReference type="NCBI Taxonomy" id="1539049"/>
    <lineage>
        <taxon>Bacteria</taxon>
        <taxon>Pseudomonadati</taxon>
        <taxon>Bacteroidota</taxon>
        <taxon>Chitinophagia</taxon>
        <taxon>Chitinophagales</taxon>
        <taxon>Chitinophagaceae</taxon>
        <taxon>Dinghuibacter</taxon>
    </lineage>
</organism>